<organism evidence="14 15">
    <name type="scientific">Skermanella cutis</name>
    <dbReference type="NCBI Taxonomy" id="2775420"/>
    <lineage>
        <taxon>Bacteria</taxon>
        <taxon>Pseudomonadati</taxon>
        <taxon>Pseudomonadota</taxon>
        <taxon>Alphaproteobacteria</taxon>
        <taxon>Rhodospirillales</taxon>
        <taxon>Azospirillaceae</taxon>
        <taxon>Skermanella</taxon>
    </lineage>
</organism>
<gene>
    <name evidence="14" type="primary">sdhC</name>
    <name evidence="14" type="ORF">IGS68_14950</name>
</gene>
<dbReference type="InterPro" id="IPR018495">
    <property type="entry name" value="Succ_DH_cyt_bsu_CS"/>
</dbReference>
<protein>
    <recommendedName>
        <fullName evidence="5">Succinate dehydrogenase cytochrome b556 subunit</fullName>
    </recommendedName>
</protein>
<comment type="similarity">
    <text evidence="4">Belongs to the cytochrome b560 family.</text>
</comment>
<keyword evidence="8" id="KW-0479">Metal-binding</keyword>
<dbReference type="PROSITE" id="PS01001">
    <property type="entry name" value="SDH_CYT_2"/>
    <property type="match status" value="1"/>
</dbReference>
<evidence type="ECO:0000256" key="6">
    <source>
        <dbReference type="ARBA" id="ARBA00022617"/>
    </source>
</evidence>
<dbReference type="PROSITE" id="PS01000">
    <property type="entry name" value="SDH_CYT_1"/>
    <property type="match status" value="1"/>
</dbReference>
<dbReference type="RefSeq" id="WP_201070357.1">
    <property type="nucleotide sequence ID" value="NZ_CP067420.1"/>
</dbReference>
<evidence type="ECO:0000256" key="12">
    <source>
        <dbReference type="ARBA" id="ARBA00025912"/>
    </source>
</evidence>
<keyword evidence="7 13" id="KW-0812">Transmembrane</keyword>
<dbReference type="PANTHER" id="PTHR10978:SF5">
    <property type="entry name" value="SUCCINATE DEHYDROGENASE CYTOCHROME B560 SUBUNIT, MITOCHONDRIAL"/>
    <property type="match status" value="1"/>
</dbReference>
<reference evidence="14" key="1">
    <citation type="submission" date="2021-02" db="EMBL/GenBank/DDBJ databases">
        <title>Skermanella TT6 skin isolate.</title>
        <authorList>
            <person name="Lee K."/>
            <person name="Ganzorig M."/>
        </authorList>
    </citation>
    <scope>NUCLEOTIDE SEQUENCE</scope>
    <source>
        <strain evidence="14">TT6</strain>
    </source>
</reference>
<dbReference type="SUPFAM" id="SSF81343">
    <property type="entry name" value="Fumarate reductase respiratory complex transmembrane subunits"/>
    <property type="match status" value="1"/>
</dbReference>
<dbReference type="Gene3D" id="1.20.1300.10">
    <property type="entry name" value="Fumarate reductase/succinate dehydrogenase, transmembrane subunit"/>
    <property type="match status" value="1"/>
</dbReference>
<dbReference type="CDD" id="cd03499">
    <property type="entry name" value="SQR_TypeC_SdhC"/>
    <property type="match status" value="1"/>
</dbReference>
<evidence type="ECO:0000256" key="5">
    <source>
        <dbReference type="ARBA" id="ARBA00020076"/>
    </source>
</evidence>
<dbReference type="PANTHER" id="PTHR10978">
    <property type="entry name" value="SUCCINATE DEHYDROGENASE CYTOCHROME B560 SUBUNIT"/>
    <property type="match status" value="1"/>
</dbReference>
<feature type="transmembrane region" description="Helical" evidence="13">
    <location>
        <begin position="102"/>
        <end position="127"/>
    </location>
</feature>
<keyword evidence="15" id="KW-1185">Reference proteome</keyword>
<dbReference type="NCBIfam" id="TIGR02970">
    <property type="entry name" value="succ_dehyd_cytB"/>
    <property type="match status" value="1"/>
</dbReference>
<dbReference type="InterPro" id="IPR000701">
    <property type="entry name" value="SuccDH_FuR_B_TM-su"/>
</dbReference>
<dbReference type="InterPro" id="IPR014314">
    <property type="entry name" value="Succ_DH_cytb556"/>
</dbReference>
<evidence type="ECO:0000313" key="15">
    <source>
        <dbReference type="Proteomes" id="UP000595197"/>
    </source>
</evidence>
<name>A0ABX7AZ87_9PROT</name>
<keyword evidence="6" id="KW-0349">Heme</keyword>
<feature type="transmembrane region" description="Helical" evidence="13">
    <location>
        <begin position="58"/>
        <end position="82"/>
    </location>
</feature>
<comment type="subcellular location">
    <subcellularLocation>
        <location evidence="3">Membrane</location>
        <topology evidence="3">Multi-pass membrane protein</topology>
    </subcellularLocation>
</comment>
<keyword evidence="9 13" id="KW-1133">Transmembrane helix</keyword>
<accession>A0ABX7AZ87</accession>
<keyword evidence="10" id="KW-0408">Iron</keyword>
<sequence>MSNGSRPLSPHLQIYRPQITSVLSISHRVTGIGLTVGTFLLVWWLLAAAAGPESYARAAGFMGSFFGLLLLFAWTFAMWFHFCAGIRHLVWDTGYGLELPQVYLGGWIVVGASAGLTILTWVAALIAW</sequence>
<feature type="transmembrane region" description="Helical" evidence="13">
    <location>
        <begin position="25"/>
        <end position="46"/>
    </location>
</feature>
<comment type="cofactor">
    <cofactor evidence="1">
        <name>heme</name>
        <dbReference type="ChEBI" id="CHEBI:30413"/>
    </cofactor>
</comment>
<evidence type="ECO:0000256" key="10">
    <source>
        <dbReference type="ARBA" id="ARBA00023004"/>
    </source>
</evidence>
<evidence type="ECO:0000313" key="14">
    <source>
        <dbReference type="EMBL" id="QQP87414.1"/>
    </source>
</evidence>
<evidence type="ECO:0000256" key="11">
    <source>
        <dbReference type="ARBA" id="ARBA00023136"/>
    </source>
</evidence>
<dbReference type="EMBL" id="CP067420">
    <property type="protein sequence ID" value="QQP87414.1"/>
    <property type="molecule type" value="Genomic_DNA"/>
</dbReference>
<evidence type="ECO:0000256" key="7">
    <source>
        <dbReference type="ARBA" id="ARBA00022692"/>
    </source>
</evidence>
<evidence type="ECO:0000256" key="8">
    <source>
        <dbReference type="ARBA" id="ARBA00022723"/>
    </source>
</evidence>
<evidence type="ECO:0000256" key="9">
    <source>
        <dbReference type="ARBA" id="ARBA00022989"/>
    </source>
</evidence>
<keyword evidence="11 13" id="KW-0472">Membrane</keyword>
<evidence type="ECO:0000256" key="1">
    <source>
        <dbReference type="ARBA" id="ARBA00001971"/>
    </source>
</evidence>
<dbReference type="Pfam" id="PF01127">
    <property type="entry name" value="Sdh_cyt"/>
    <property type="match status" value="1"/>
</dbReference>
<evidence type="ECO:0000256" key="4">
    <source>
        <dbReference type="ARBA" id="ARBA00007244"/>
    </source>
</evidence>
<dbReference type="Proteomes" id="UP000595197">
    <property type="component" value="Chromosome"/>
</dbReference>
<dbReference type="InterPro" id="IPR034804">
    <property type="entry name" value="SQR/QFR_C/D"/>
</dbReference>
<dbReference type="PIRSF" id="PIRSF000178">
    <property type="entry name" value="SDH_cyt_b560"/>
    <property type="match status" value="1"/>
</dbReference>
<evidence type="ECO:0000256" key="2">
    <source>
        <dbReference type="ARBA" id="ARBA00004050"/>
    </source>
</evidence>
<evidence type="ECO:0000256" key="3">
    <source>
        <dbReference type="ARBA" id="ARBA00004141"/>
    </source>
</evidence>
<comment type="subunit">
    <text evidence="12">Part of an enzyme complex containing four subunits: a flavoprotein, an iron-sulfur protein, plus two membrane-anchoring proteins, SdhC and SdhD. The complex can form homotrimers.</text>
</comment>
<evidence type="ECO:0000256" key="13">
    <source>
        <dbReference type="SAM" id="Phobius"/>
    </source>
</evidence>
<comment type="function">
    <text evidence="2">Membrane-anchoring subunit of succinate dehydrogenase (SDH).</text>
</comment>
<proteinExistence type="inferred from homology"/>